<evidence type="ECO:0000313" key="2">
    <source>
        <dbReference type="Proteomes" id="UP000253998"/>
    </source>
</evidence>
<gene>
    <name evidence="1" type="ORF">DPV83_08750</name>
</gene>
<dbReference type="RefSeq" id="WP_109129020.1">
    <property type="nucleotide sequence ID" value="NZ_CAUTCU010000005.1"/>
</dbReference>
<dbReference type="EMBL" id="QEPM01000007">
    <property type="protein sequence ID" value="RDE69999.1"/>
    <property type="molecule type" value="Genomic_DNA"/>
</dbReference>
<organism evidence="1 2">
    <name type="scientific">Aggregatibacter segnis</name>
    <dbReference type="NCBI Taxonomy" id="739"/>
    <lineage>
        <taxon>Bacteria</taxon>
        <taxon>Pseudomonadati</taxon>
        <taxon>Pseudomonadota</taxon>
        <taxon>Gammaproteobacteria</taxon>
        <taxon>Pasteurellales</taxon>
        <taxon>Pasteurellaceae</taxon>
        <taxon>Aggregatibacter</taxon>
    </lineage>
</organism>
<protein>
    <submittedName>
        <fullName evidence="1">Uncharacterized protein</fullName>
    </submittedName>
</protein>
<accession>A0A8B2TZ43</accession>
<proteinExistence type="predicted"/>
<reference evidence="1 2" key="1">
    <citation type="submission" date="2018-05" db="EMBL/GenBank/DDBJ databases">
        <title>Draft Genome Sequences for a Diverse set of 7 Haemophilus Species.</title>
        <authorList>
            <person name="Nichols M."/>
            <person name="Topaz N."/>
            <person name="Wang X."/>
            <person name="Wang X."/>
            <person name="Boxrud D."/>
        </authorList>
    </citation>
    <scope>NUCLEOTIDE SEQUENCE [LARGE SCALE GENOMIC DNA]</scope>
    <source>
        <strain evidence="1 2">C2001002503</strain>
    </source>
</reference>
<dbReference type="AlphaFoldDB" id="A0A8B2TZ43"/>
<name>A0A8B2TZ43_9PAST</name>
<evidence type="ECO:0000313" key="1">
    <source>
        <dbReference type="EMBL" id="RDE69999.1"/>
    </source>
</evidence>
<comment type="caution">
    <text evidence="1">The sequence shown here is derived from an EMBL/GenBank/DDBJ whole genome shotgun (WGS) entry which is preliminary data.</text>
</comment>
<sequence>MKYFMLLVYLFSLNGCLFYWKDGCFHSPQLVTCDEPRIAFSSIAYYQKKLSVGNTDIEQRWKDAFSCGSKYRDKHLSSIIYPVDHSLIFDKCMIQKGYVIFSSNECGLKSPKRMNKGLCNE</sequence>
<dbReference type="Proteomes" id="UP000253998">
    <property type="component" value="Unassembled WGS sequence"/>
</dbReference>